<keyword evidence="4" id="KW-1185">Reference proteome</keyword>
<gene>
    <name evidence="3" type="ORF">Tco_0800089</name>
</gene>
<comment type="caution">
    <text evidence="3">The sequence shown here is derived from an EMBL/GenBank/DDBJ whole genome shotgun (WGS) entry which is preliminary data.</text>
</comment>
<feature type="region of interest" description="Disordered" evidence="1">
    <location>
        <begin position="59"/>
        <end position="78"/>
    </location>
</feature>
<feature type="region of interest" description="Disordered" evidence="1">
    <location>
        <begin position="121"/>
        <end position="148"/>
    </location>
</feature>
<feature type="compositionally biased region" description="Basic and acidic residues" evidence="1">
    <location>
        <begin position="68"/>
        <end position="78"/>
    </location>
</feature>
<accession>A0ABQ4ZUU2</accession>
<evidence type="ECO:0000256" key="1">
    <source>
        <dbReference type="SAM" id="MobiDB-lite"/>
    </source>
</evidence>
<dbReference type="Proteomes" id="UP001151760">
    <property type="component" value="Unassembled WGS sequence"/>
</dbReference>
<reference evidence="3" key="1">
    <citation type="journal article" date="2022" name="Int. J. Mol. Sci.">
        <title>Draft Genome of Tanacetum Coccineum: Genomic Comparison of Closely Related Tanacetum-Family Plants.</title>
        <authorList>
            <person name="Yamashiro T."/>
            <person name="Shiraishi A."/>
            <person name="Nakayama K."/>
            <person name="Satake H."/>
        </authorList>
    </citation>
    <scope>NUCLEOTIDE SEQUENCE</scope>
</reference>
<keyword evidence="2" id="KW-0732">Signal</keyword>
<evidence type="ECO:0000313" key="3">
    <source>
        <dbReference type="EMBL" id="GJS93121.1"/>
    </source>
</evidence>
<name>A0ABQ4ZUU2_9ASTR</name>
<reference evidence="3" key="2">
    <citation type="submission" date="2022-01" db="EMBL/GenBank/DDBJ databases">
        <authorList>
            <person name="Yamashiro T."/>
            <person name="Shiraishi A."/>
            <person name="Satake H."/>
            <person name="Nakayama K."/>
        </authorList>
    </citation>
    <scope>NUCLEOTIDE SEQUENCE</scope>
</reference>
<protein>
    <submittedName>
        <fullName evidence="3">Uncharacterized protein</fullName>
    </submittedName>
</protein>
<feature type="compositionally biased region" description="Basic and acidic residues" evidence="1">
    <location>
        <begin position="137"/>
        <end position="148"/>
    </location>
</feature>
<evidence type="ECO:0000313" key="4">
    <source>
        <dbReference type="Proteomes" id="UP001151760"/>
    </source>
</evidence>
<dbReference type="EMBL" id="BQNB010011632">
    <property type="protein sequence ID" value="GJS93121.1"/>
    <property type="molecule type" value="Genomic_DNA"/>
</dbReference>
<feature type="chain" id="PRO_5047244393" evidence="2">
    <location>
        <begin position="25"/>
        <end position="347"/>
    </location>
</feature>
<sequence>MLWLLSTRHWQILIDLLPRMLAHGQPFSAPSFSVPQPTFAIINVNKIVGGSSAHITSISPFIPSSKPSPERKDEEEKETLYHTKGEQEDMTVILTTLYLITLITPEAQVIELTAQPITEASRSSQITPRVAKGKGIAAKDDPSPPKLVKDSREVRIDLDGQIKGTKDILKHQDAHLKVLTRARSEKLKQKAKLRKKRFDQNKYERLKKIPSELKLNLALPFLEQDPSLPNHERKTMELEPKTYIVGLHYNRKLPKGIPFVKNLVIEEHEHGHFFIDAFGEPAFQRINDTHKVESETLLGYKVMASNIKTITNQRFNVFMSKMIDERPDKEKIMTKRVNLENLGYTDV</sequence>
<organism evidence="3 4">
    <name type="scientific">Tanacetum coccineum</name>
    <dbReference type="NCBI Taxonomy" id="301880"/>
    <lineage>
        <taxon>Eukaryota</taxon>
        <taxon>Viridiplantae</taxon>
        <taxon>Streptophyta</taxon>
        <taxon>Embryophyta</taxon>
        <taxon>Tracheophyta</taxon>
        <taxon>Spermatophyta</taxon>
        <taxon>Magnoliopsida</taxon>
        <taxon>eudicotyledons</taxon>
        <taxon>Gunneridae</taxon>
        <taxon>Pentapetalae</taxon>
        <taxon>asterids</taxon>
        <taxon>campanulids</taxon>
        <taxon>Asterales</taxon>
        <taxon>Asteraceae</taxon>
        <taxon>Asteroideae</taxon>
        <taxon>Anthemideae</taxon>
        <taxon>Anthemidinae</taxon>
        <taxon>Tanacetum</taxon>
    </lineage>
</organism>
<proteinExistence type="predicted"/>
<feature type="signal peptide" evidence="2">
    <location>
        <begin position="1"/>
        <end position="24"/>
    </location>
</feature>
<evidence type="ECO:0000256" key="2">
    <source>
        <dbReference type="SAM" id="SignalP"/>
    </source>
</evidence>